<sequence length="308" mass="34150">MNGAELPKDKVNAFTFQKMLFSSTMMEDDCDACGCSAAGGSMGFSSMLNNNFVGVRYFYQSYTSKDGIFDNSPWIDENFHTTQIWARIPITPKIQLTALVPYQDHTRNLTSGVANISGLGDITLMATYTVLETMADSTSISNRIQLGGGVKLPTGKFDAASNSGTINQGFQVGTGSLDYLLLAEHQLSWDKWGLNSMLNYNIKTENKKDYQFGNQFNYGSTLFYMMKTEKMTYVPQLGLAGEVYKTNWQRGQVLPNTAGDIFFSKIGIEIGRDKFSLGANVMLPINQNLASGLMESNYRLGFNLNYSL</sequence>
<dbReference type="KEGG" id="ffa:FFWV33_00425"/>
<protein>
    <recommendedName>
        <fullName evidence="3">Transporter</fullName>
    </recommendedName>
</protein>
<accession>A0A2S1L8L2</accession>
<evidence type="ECO:0000313" key="2">
    <source>
        <dbReference type="Proteomes" id="UP000244527"/>
    </source>
</evidence>
<keyword evidence="2" id="KW-1185">Reference proteome</keyword>
<dbReference type="OrthoDB" id="1405967at2"/>
<evidence type="ECO:0000313" key="1">
    <source>
        <dbReference type="EMBL" id="AWG20090.1"/>
    </source>
</evidence>
<dbReference type="EMBL" id="CP020918">
    <property type="protein sequence ID" value="AWG20090.1"/>
    <property type="molecule type" value="Genomic_DNA"/>
</dbReference>
<dbReference type="Proteomes" id="UP000244527">
    <property type="component" value="Chromosome"/>
</dbReference>
<name>A0A2S1L8L2_9FLAO</name>
<gene>
    <name evidence="1" type="ORF">FFWV33_00425</name>
</gene>
<dbReference type="AlphaFoldDB" id="A0A2S1L8L2"/>
<organism evidence="1 2">
    <name type="scientific">Flavobacterium faecale</name>
    <dbReference type="NCBI Taxonomy" id="1355330"/>
    <lineage>
        <taxon>Bacteria</taxon>
        <taxon>Pseudomonadati</taxon>
        <taxon>Bacteroidota</taxon>
        <taxon>Flavobacteriia</taxon>
        <taxon>Flavobacteriales</taxon>
        <taxon>Flavobacteriaceae</taxon>
        <taxon>Flavobacterium</taxon>
    </lineage>
</organism>
<proteinExistence type="predicted"/>
<evidence type="ECO:0008006" key="3">
    <source>
        <dbReference type="Google" id="ProtNLM"/>
    </source>
</evidence>
<reference evidence="1 2" key="1">
    <citation type="submission" date="2017-04" db="EMBL/GenBank/DDBJ databases">
        <title>Compelte genome sequence of WV33.</title>
        <authorList>
            <person name="Lee P.C."/>
        </authorList>
    </citation>
    <scope>NUCLEOTIDE SEQUENCE [LARGE SCALE GENOMIC DNA]</scope>
    <source>
        <strain evidence="1 2">WV33</strain>
    </source>
</reference>